<dbReference type="STRING" id="190974.SAMN05216439_0304"/>
<dbReference type="AlphaFoldDB" id="A0A1H7P1K7"/>
<feature type="transmembrane region" description="Helical" evidence="1">
    <location>
        <begin position="127"/>
        <end position="145"/>
    </location>
</feature>
<evidence type="ECO:0000313" key="2">
    <source>
        <dbReference type="EMBL" id="SEL29730.1"/>
    </source>
</evidence>
<organism evidence="2 3">
    <name type="scientific">Methanobrevibacter gottschalkii</name>
    <dbReference type="NCBI Taxonomy" id="190974"/>
    <lineage>
        <taxon>Archaea</taxon>
        <taxon>Methanobacteriati</taxon>
        <taxon>Methanobacteriota</taxon>
        <taxon>Methanomada group</taxon>
        <taxon>Methanobacteria</taxon>
        <taxon>Methanobacteriales</taxon>
        <taxon>Methanobacteriaceae</taxon>
        <taxon>Methanobrevibacter</taxon>
    </lineage>
</organism>
<protein>
    <submittedName>
        <fullName evidence="2">Uncharacterized protein</fullName>
    </submittedName>
</protein>
<sequence length="151" mass="17507">MYFGFSFIGLLFLIMLFIPNVLWNKFQPTDYEKYSKRENIILLAFERVGQVLVCIFSLFCGVNFNLSICVAIPFIILILYEFYWIKYFKSNKTMGYMYSDFFKIPLPGATLPILAFVFLGICSDNILLIFSTIILGTGHISIHLAHKKEIN</sequence>
<dbReference type="RefSeq" id="WP_091699818.1">
    <property type="nucleotide sequence ID" value="NZ_FOAK01000014.1"/>
</dbReference>
<feature type="transmembrane region" description="Helical" evidence="1">
    <location>
        <begin position="104"/>
        <end position="121"/>
    </location>
</feature>
<keyword evidence="1" id="KW-1133">Transmembrane helix</keyword>
<name>A0A1H7P1K7_9EURY</name>
<dbReference type="EMBL" id="FOAK01000014">
    <property type="protein sequence ID" value="SEL29730.1"/>
    <property type="molecule type" value="Genomic_DNA"/>
</dbReference>
<feature type="transmembrane region" description="Helical" evidence="1">
    <location>
        <begin position="64"/>
        <end position="83"/>
    </location>
</feature>
<reference evidence="2 3" key="1">
    <citation type="submission" date="2016-10" db="EMBL/GenBank/DDBJ databases">
        <authorList>
            <person name="de Groot N.N."/>
        </authorList>
    </citation>
    <scope>NUCLEOTIDE SEQUENCE [LARGE SCALE GENOMIC DNA]</scope>
    <source>
        <strain evidence="2 3">DSM 11978</strain>
    </source>
</reference>
<feature type="transmembrane region" description="Helical" evidence="1">
    <location>
        <begin position="6"/>
        <end position="23"/>
    </location>
</feature>
<gene>
    <name evidence="2" type="ORF">SAMN05216439_0304</name>
</gene>
<dbReference type="Proteomes" id="UP000199506">
    <property type="component" value="Unassembled WGS sequence"/>
</dbReference>
<accession>A0A1H7P1K7</accession>
<proteinExistence type="predicted"/>
<evidence type="ECO:0000256" key="1">
    <source>
        <dbReference type="SAM" id="Phobius"/>
    </source>
</evidence>
<keyword evidence="1" id="KW-0472">Membrane</keyword>
<evidence type="ECO:0000313" key="3">
    <source>
        <dbReference type="Proteomes" id="UP000199506"/>
    </source>
</evidence>
<keyword evidence="1" id="KW-0812">Transmembrane</keyword>
<dbReference type="OrthoDB" id="78323at2157"/>